<dbReference type="InterPro" id="IPR052211">
    <property type="entry name" value="Cpx_auxiliary_protein"/>
</dbReference>
<comment type="similarity">
    <text evidence="2">Belongs to the CpxP/Spy family.</text>
</comment>
<evidence type="ECO:0000313" key="8">
    <source>
        <dbReference type="Proteomes" id="UP000202259"/>
    </source>
</evidence>
<reference evidence="7 8" key="1">
    <citation type="submission" date="2017-08" db="EMBL/GenBank/DDBJ databases">
        <title>Complete genome of Colwellia sp. NB097-1, a psychrophile bacterium ioslated from Bering Sea.</title>
        <authorList>
            <person name="Chen X."/>
        </authorList>
    </citation>
    <scope>NUCLEOTIDE SEQUENCE [LARGE SCALE GENOMIC DNA]</scope>
    <source>
        <strain evidence="7 8">NB097-1</strain>
    </source>
</reference>
<keyword evidence="3 6" id="KW-0732">Signal</keyword>
<feature type="region of interest" description="Disordered" evidence="5">
    <location>
        <begin position="33"/>
        <end position="53"/>
    </location>
</feature>
<evidence type="ECO:0000256" key="5">
    <source>
        <dbReference type="SAM" id="MobiDB-lite"/>
    </source>
</evidence>
<dbReference type="Pfam" id="PF07813">
    <property type="entry name" value="LTXXQ"/>
    <property type="match status" value="1"/>
</dbReference>
<dbReference type="CDD" id="cd09916">
    <property type="entry name" value="CpxP_like"/>
    <property type="match status" value="1"/>
</dbReference>
<evidence type="ECO:0000256" key="1">
    <source>
        <dbReference type="ARBA" id="ARBA00004418"/>
    </source>
</evidence>
<dbReference type="GO" id="GO:0051082">
    <property type="term" value="F:unfolded protein binding"/>
    <property type="evidence" value="ECO:0007669"/>
    <property type="project" value="TreeGrafter"/>
</dbReference>
<dbReference type="GO" id="GO:0030288">
    <property type="term" value="C:outer membrane-bounded periplasmic space"/>
    <property type="evidence" value="ECO:0007669"/>
    <property type="project" value="TreeGrafter"/>
</dbReference>
<evidence type="ECO:0000256" key="3">
    <source>
        <dbReference type="ARBA" id="ARBA00022729"/>
    </source>
</evidence>
<dbReference type="InterPro" id="IPR012899">
    <property type="entry name" value="LTXXQ"/>
</dbReference>
<organism evidence="7 8">
    <name type="scientific">Cognaticolwellia beringensis</name>
    <dbReference type="NCBI Taxonomy" id="1967665"/>
    <lineage>
        <taxon>Bacteria</taxon>
        <taxon>Pseudomonadati</taxon>
        <taxon>Pseudomonadota</taxon>
        <taxon>Gammaproteobacteria</taxon>
        <taxon>Alteromonadales</taxon>
        <taxon>Colwelliaceae</taxon>
        <taxon>Cognaticolwellia</taxon>
    </lineage>
</organism>
<comment type="subcellular location">
    <subcellularLocation>
        <location evidence="1">Periplasm</location>
    </subcellularLocation>
</comment>
<keyword evidence="8" id="KW-1185">Reference proteome</keyword>
<dbReference type="RefSeq" id="WP_081151153.1">
    <property type="nucleotide sequence ID" value="NZ_CP020465.1"/>
</dbReference>
<keyword evidence="4" id="KW-0574">Periplasm</keyword>
<protein>
    <submittedName>
        <fullName evidence="7">Uncharacterized protein</fullName>
    </submittedName>
</protein>
<dbReference type="KEGG" id="cber:B5D82_09740"/>
<feature type="chain" id="PRO_5012713832" evidence="6">
    <location>
        <begin position="31"/>
        <end position="161"/>
    </location>
</feature>
<dbReference type="PIRSF" id="PIRSF034445">
    <property type="entry name" value="CpxP_Spy"/>
    <property type="match status" value="1"/>
</dbReference>
<dbReference type="PANTHER" id="PTHR38102">
    <property type="entry name" value="PERIPLASMIC CHAPERONE SPY"/>
    <property type="match status" value="1"/>
</dbReference>
<dbReference type="Proteomes" id="UP000202259">
    <property type="component" value="Chromosome"/>
</dbReference>
<evidence type="ECO:0000256" key="6">
    <source>
        <dbReference type="SAM" id="SignalP"/>
    </source>
</evidence>
<dbReference type="EMBL" id="CP020465">
    <property type="protein sequence ID" value="ASP48015.1"/>
    <property type="molecule type" value="Genomic_DNA"/>
</dbReference>
<gene>
    <name evidence="7" type="ORF">B5D82_09740</name>
</gene>
<dbReference type="AlphaFoldDB" id="A0A222G7Z3"/>
<dbReference type="Gene3D" id="1.20.120.1490">
    <property type="match status" value="1"/>
</dbReference>
<evidence type="ECO:0000256" key="4">
    <source>
        <dbReference type="ARBA" id="ARBA00022764"/>
    </source>
</evidence>
<evidence type="ECO:0000313" key="7">
    <source>
        <dbReference type="EMBL" id="ASP48015.1"/>
    </source>
</evidence>
<dbReference type="OrthoDB" id="6227479at2"/>
<accession>A0A222G7Z3</accession>
<proteinExistence type="inferred from homology"/>
<dbReference type="PANTHER" id="PTHR38102:SF1">
    <property type="entry name" value="PERIPLASMIC CHAPERONE SPY"/>
    <property type="match status" value="1"/>
</dbReference>
<feature type="signal peptide" evidence="6">
    <location>
        <begin position="1"/>
        <end position="30"/>
    </location>
</feature>
<name>A0A222G7Z3_9GAMM</name>
<sequence>MQIQKLYSKIKPYAAMSVLVLGISSLSVNAMGHKNDSHNVEKSQQQGEGAKKHHAKIKKHMHRLAKKLDLTSEQRDEIKVIFAGMKEDRLAHKANFTGFNEQVKSLLQASKFDENKFDAIYAEFQPNFQKMAMDKAKIRHAIMQVLTPEQQKKFLTMGKHR</sequence>
<evidence type="ECO:0000256" key="2">
    <source>
        <dbReference type="ARBA" id="ARBA00008441"/>
    </source>
</evidence>